<reference evidence="2 3" key="1">
    <citation type="submission" date="2022-05" db="EMBL/GenBank/DDBJ databases">
        <title>Genome Sequencing of Bee-Associated Microbes.</title>
        <authorList>
            <person name="Dunlap C."/>
        </authorList>
    </citation>
    <scope>NUCLEOTIDE SEQUENCE [LARGE SCALE GENOMIC DNA]</scope>
    <source>
        <strain evidence="2 3">NRRL B-23120</strain>
    </source>
</reference>
<dbReference type="GeneID" id="95379052"/>
<proteinExistence type="predicted"/>
<feature type="compositionally biased region" description="Basic residues" evidence="1">
    <location>
        <begin position="47"/>
        <end position="57"/>
    </location>
</feature>
<evidence type="ECO:0008006" key="4">
    <source>
        <dbReference type="Google" id="ProtNLM"/>
    </source>
</evidence>
<evidence type="ECO:0000313" key="2">
    <source>
        <dbReference type="EMBL" id="MCY9594698.1"/>
    </source>
</evidence>
<evidence type="ECO:0000313" key="3">
    <source>
        <dbReference type="Proteomes" id="UP001527202"/>
    </source>
</evidence>
<comment type="caution">
    <text evidence="2">The sequence shown here is derived from an EMBL/GenBank/DDBJ whole genome shotgun (WGS) entry which is preliminary data.</text>
</comment>
<dbReference type="Proteomes" id="UP001527202">
    <property type="component" value="Unassembled WGS sequence"/>
</dbReference>
<name>A0ABT4F856_9BACL</name>
<dbReference type="EMBL" id="JAMDMJ010000003">
    <property type="protein sequence ID" value="MCY9594698.1"/>
    <property type="molecule type" value="Genomic_DNA"/>
</dbReference>
<feature type="region of interest" description="Disordered" evidence="1">
    <location>
        <begin position="1"/>
        <end position="57"/>
    </location>
</feature>
<evidence type="ECO:0000256" key="1">
    <source>
        <dbReference type="SAM" id="MobiDB-lite"/>
    </source>
</evidence>
<organism evidence="2 3">
    <name type="scientific">Paenibacillus chitinolyticus</name>
    <dbReference type="NCBI Taxonomy" id="79263"/>
    <lineage>
        <taxon>Bacteria</taxon>
        <taxon>Bacillati</taxon>
        <taxon>Bacillota</taxon>
        <taxon>Bacilli</taxon>
        <taxon>Bacillales</taxon>
        <taxon>Paenibacillaceae</taxon>
        <taxon>Paenibacillus</taxon>
    </lineage>
</organism>
<gene>
    <name evidence="2" type="ORF">M5X16_02795</name>
</gene>
<keyword evidence="3" id="KW-1185">Reference proteome</keyword>
<dbReference type="RefSeq" id="WP_164977152.1">
    <property type="nucleotide sequence ID" value="NZ_CP026520.1"/>
</dbReference>
<protein>
    <recommendedName>
        <fullName evidence="4">Transcriptional regulator</fullName>
    </recommendedName>
</protein>
<sequence length="57" mass="6342">MRRSLKEKQMTQPESQLAHSAYSERIRAGAEQSGMEASGEIAPAQGRFKRTAKVPPR</sequence>
<accession>A0ABT4F856</accession>